<comment type="similarity">
    <text evidence="3 16">Belongs to the SFH5 family.</text>
</comment>
<evidence type="ECO:0000256" key="13">
    <source>
        <dbReference type="ARBA" id="ARBA00023136"/>
    </source>
</evidence>
<evidence type="ECO:0000256" key="2">
    <source>
        <dbReference type="ARBA" id="ARBA00004406"/>
    </source>
</evidence>
<keyword evidence="12 16" id="KW-0445">Lipid transport</keyword>
<keyword evidence="18" id="KW-0812">Transmembrane</keyword>
<keyword evidence="6 16" id="KW-0963">Cytoplasm</keyword>
<evidence type="ECO:0000256" key="17">
    <source>
        <dbReference type="SAM" id="MobiDB-lite"/>
    </source>
</evidence>
<evidence type="ECO:0000256" key="4">
    <source>
        <dbReference type="ARBA" id="ARBA00018320"/>
    </source>
</evidence>
<comment type="function">
    <text evidence="15">Non-classical phosphatidylinositol (PtdIns) transfer protein (PITP), which exhibits PtdIns-binding/transfer activity in the absence of detectable PtdCho-binding/transfer activity. Regulates PtdIns(4,5)P2 homeostasis at the plasma membrane. Heme-binding protein that may play a role in organic oxidant-induced stress responses.</text>
</comment>
<reference evidence="20" key="1">
    <citation type="journal article" date="2023" name="Mol. Phylogenet. Evol.">
        <title>Genome-scale phylogeny and comparative genomics of the fungal order Sordariales.</title>
        <authorList>
            <person name="Hensen N."/>
            <person name="Bonometti L."/>
            <person name="Westerberg I."/>
            <person name="Brannstrom I.O."/>
            <person name="Guillou S."/>
            <person name="Cros-Aarteil S."/>
            <person name="Calhoun S."/>
            <person name="Haridas S."/>
            <person name="Kuo A."/>
            <person name="Mondo S."/>
            <person name="Pangilinan J."/>
            <person name="Riley R."/>
            <person name="LaButti K."/>
            <person name="Andreopoulos B."/>
            <person name="Lipzen A."/>
            <person name="Chen C."/>
            <person name="Yan M."/>
            <person name="Daum C."/>
            <person name="Ng V."/>
            <person name="Clum A."/>
            <person name="Steindorff A."/>
            <person name="Ohm R.A."/>
            <person name="Martin F."/>
            <person name="Silar P."/>
            <person name="Natvig D.O."/>
            <person name="Lalanne C."/>
            <person name="Gautier V."/>
            <person name="Ament-Velasquez S.L."/>
            <person name="Kruys A."/>
            <person name="Hutchinson M.I."/>
            <person name="Powell A.J."/>
            <person name="Barry K."/>
            <person name="Miller A.N."/>
            <person name="Grigoriev I.V."/>
            <person name="Debuchy R."/>
            <person name="Gladieux P."/>
            <person name="Hiltunen Thoren M."/>
            <person name="Johannesson H."/>
        </authorList>
    </citation>
    <scope>NUCLEOTIDE SEQUENCE</scope>
    <source>
        <strain evidence="20">FGSC 1904</strain>
    </source>
</reference>
<evidence type="ECO:0000256" key="15">
    <source>
        <dbReference type="ARBA" id="ARBA00024180"/>
    </source>
</evidence>
<keyword evidence="21" id="KW-1185">Reference proteome</keyword>
<evidence type="ECO:0000313" key="21">
    <source>
        <dbReference type="Proteomes" id="UP001281003"/>
    </source>
</evidence>
<dbReference type="PROSITE" id="PS50191">
    <property type="entry name" value="CRAL_TRIO"/>
    <property type="match status" value="1"/>
</dbReference>
<dbReference type="SUPFAM" id="SSF52087">
    <property type="entry name" value="CRAL/TRIO domain"/>
    <property type="match status" value="1"/>
</dbReference>
<dbReference type="CDD" id="cd00170">
    <property type="entry name" value="SEC14"/>
    <property type="match status" value="1"/>
</dbReference>
<evidence type="ECO:0000256" key="14">
    <source>
        <dbReference type="ARBA" id="ARBA00024146"/>
    </source>
</evidence>
<name>A0AAE0PII4_SORBR</name>
<dbReference type="GO" id="GO:0046872">
    <property type="term" value="F:metal ion binding"/>
    <property type="evidence" value="ECO:0007669"/>
    <property type="project" value="UniProtKB-KW"/>
</dbReference>
<dbReference type="PANTHER" id="PTHR47669">
    <property type="entry name" value="PHOSPHATIDYLINOSITOL TRANSFER PROTEIN SFH5"/>
    <property type="match status" value="1"/>
</dbReference>
<dbReference type="GO" id="GO:0032541">
    <property type="term" value="C:cortical endoplasmic reticulum"/>
    <property type="evidence" value="ECO:0007669"/>
    <property type="project" value="TreeGrafter"/>
</dbReference>
<dbReference type="Gene3D" id="3.40.525.10">
    <property type="entry name" value="CRAL-TRIO lipid binding domain"/>
    <property type="match status" value="1"/>
</dbReference>
<keyword evidence="7" id="KW-0349">Heme</keyword>
<evidence type="ECO:0000259" key="19">
    <source>
        <dbReference type="PROSITE" id="PS50191"/>
    </source>
</evidence>
<evidence type="ECO:0000256" key="1">
    <source>
        <dbReference type="ARBA" id="ARBA00001970"/>
    </source>
</evidence>
<dbReference type="AlphaFoldDB" id="A0AAE0PII4"/>
<keyword evidence="5 16" id="KW-0813">Transport</keyword>
<dbReference type="SMART" id="SM00516">
    <property type="entry name" value="SEC14"/>
    <property type="match status" value="1"/>
</dbReference>
<feature type="region of interest" description="Disordered" evidence="17">
    <location>
        <begin position="1"/>
        <end position="98"/>
    </location>
</feature>
<dbReference type="InterPro" id="IPR036273">
    <property type="entry name" value="CRAL/TRIO_N_dom_sf"/>
</dbReference>
<organism evidence="20 21">
    <name type="scientific">Sordaria brevicollis</name>
    <dbReference type="NCBI Taxonomy" id="83679"/>
    <lineage>
        <taxon>Eukaryota</taxon>
        <taxon>Fungi</taxon>
        <taxon>Dikarya</taxon>
        <taxon>Ascomycota</taxon>
        <taxon>Pezizomycotina</taxon>
        <taxon>Sordariomycetes</taxon>
        <taxon>Sordariomycetidae</taxon>
        <taxon>Sordariales</taxon>
        <taxon>Sordariaceae</taxon>
        <taxon>Sordaria</taxon>
    </lineage>
</organism>
<evidence type="ECO:0000256" key="9">
    <source>
        <dbReference type="ARBA" id="ARBA00022824"/>
    </source>
</evidence>
<evidence type="ECO:0000256" key="18">
    <source>
        <dbReference type="SAM" id="Phobius"/>
    </source>
</evidence>
<comment type="catalytic activity">
    <reaction evidence="14">
        <text>a 1,2-diacyl-sn-glycero-3-phospho-(1D-myo-inositol)(in) = a 1,2-diacyl-sn-glycero-3-phospho-(1D-myo-inositol)(out)</text>
        <dbReference type="Rhea" id="RHEA:38691"/>
        <dbReference type="ChEBI" id="CHEBI:57880"/>
    </reaction>
    <physiologicalReaction direction="left-to-right" evidence="14">
        <dbReference type="Rhea" id="RHEA:38692"/>
    </physiologicalReaction>
</comment>
<evidence type="ECO:0000313" key="20">
    <source>
        <dbReference type="EMBL" id="KAK3400469.1"/>
    </source>
</evidence>
<feature type="transmembrane region" description="Helical" evidence="18">
    <location>
        <begin position="299"/>
        <end position="318"/>
    </location>
</feature>
<dbReference type="InterPro" id="IPR036865">
    <property type="entry name" value="CRAL-TRIO_dom_sf"/>
</dbReference>
<comment type="subcellular location">
    <subcellularLocation>
        <location evidence="16">Cytoplasm</location>
    </subcellularLocation>
    <subcellularLocation>
        <location evidence="2 16">Endoplasmic reticulum membrane</location>
        <topology evidence="2 16">Peripheral membrane protein</topology>
    </subcellularLocation>
    <subcellularLocation>
        <location evidence="16">Microsome membrane</location>
        <topology evidence="16">Peripheral membrane protein</topology>
    </subcellularLocation>
</comment>
<comment type="cofactor">
    <cofactor evidence="1">
        <name>heme b</name>
        <dbReference type="ChEBI" id="CHEBI:60344"/>
    </cofactor>
</comment>
<comment type="caution">
    <text evidence="20">The sequence shown here is derived from an EMBL/GenBank/DDBJ whole genome shotgun (WGS) entry which is preliminary data.</text>
</comment>
<dbReference type="SUPFAM" id="SSF46938">
    <property type="entry name" value="CRAL/TRIO N-terminal domain"/>
    <property type="match status" value="1"/>
</dbReference>
<protein>
    <recommendedName>
        <fullName evidence="4 16">Phosphatidylinositol transfer protein SFH5</fullName>
        <shortName evidence="16">PITP SFH5</shortName>
    </recommendedName>
</protein>
<evidence type="ECO:0000256" key="11">
    <source>
        <dbReference type="ARBA" id="ARBA00023004"/>
    </source>
</evidence>
<keyword evidence="10 16" id="KW-0492">Microsome</keyword>
<feature type="compositionally biased region" description="Low complexity" evidence="17">
    <location>
        <begin position="8"/>
        <end position="22"/>
    </location>
</feature>
<evidence type="ECO:0000256" key="16">
    <source>
        <dbReference type="RuleBase" id="RU367059"/>
    </source>
</evidence>
<dbReference type="Pfam" id="PF00650">
    <property type="entry name" value="CRAL_TRIO"/>
    <property type="match status" value="1"/>
</dbReference>
<dbReference type="GO" id="GO:0005886">
    <property type="term" value="C:plasma membrane"/>
    <property type="evidence" value="ECO:0007669"/>
    <property type="project" value="TreeGrafter"/>
</dbReference>
<dbReference type="GO" id="GO:0005829">
    <property type="term" value="C:cytosol"/>
    <property type="evidence" value="ECO:0007669"/>
    <property type="project" value="TreeGrafter"/>
</dbReference>
<dbReference type="InterPro" id="IPR001251">
    <property type="entry name" value="CRAL-TRIO_dom"/>
</dbReference>
<keyword evidence="11" id="KW-0408">Iron</keyword>
<gene>
    <name evidence="20" type="ORF">B0T20DRAFT_404455</name>
</gene>
<evidence type="ECO:0000256" key="12">
    <source>
        <dbReference type="ARBA" id="ARBA00023055"/>
    </source>
</evidence>
<proteinExistence type="inferred from homology"/>
<dbReference type="PANTHER" id="PTHR47669:SF1">
    <property type="entry name" value="PHOSPHATIDYLINOSITOL TRANSFER PROTEIN SFH5"/>
    <property type="match status" value="1"/>
</dbReference>
<dbReference type="GO" id="GO:0005789">
    <property type="term" value="C:endoplasmic reticulum membrane"/>
    <property type="evidence" value="ECO:0007669"/>
    <property type="project" value="UniProtKB-SubCell"/>
</dbReference>
<dbReference type="EMBL" id="JAUTDP010000003">
    <property type="protein sequence ID" value="KAK3400469.1"/>
    <property type="molecule type" value="Genomic_DNA"/>
</dbReference>
<keyword evidence="8" id="KW-0479">Metal-binding</keyword>
<dbReference type="GO" id="GO:0043001">
    <property type="term" value="P:Golgi to plasma membrane protein transport"/>
    <property type="evidence" value="ECO:0007669"/>
    <property type="project" value="TreeGrafter"/>
</dbReference>
<evidence type="ECO:0000256" key="8">
    <source>
        <dbReference type="ARBA" id="ARBA00022723"/>
    </source>
</evidence>
<dbReference type="GO" id="GO:0017157">
    <property type="term" value="P:regulation of exocytosis"/>
    <property type="evidence" value="ECO:0007669"/>
    <property type="project" value="TreeGrafter"/>
</dbReference>
<dbReference type="InterPro" id="IPR042938">
    <property type="entry name" value="Sfh5"/>
</dbReference>
<evidence type="ECO:0000256" key="10">
    <source>
        <dbReference type="ARBA" id="ARBA00022848"/>
    </source>
</evidence>
<feature type="compositionally biased region" description="Low complexity" evidence="17">
    <location>
        <begin position="51"/>
        <end position="68"/>
    </location>
</feature>
<accession>A0AAE0PII4</accession>
<dbReference type="Pfam" id="PF03765">
    <property type="entry name" value="CRAL_TRIO_N"/>
    <property type="match status" value="1"/>
</dbReference>
<keyword evidence="18" id="KW-1133">Transmembrane helix</keyword>
<reference evidence="20" key="2">
    <citation type="submission" date="2023-07" db="EMBL/GenBank/DDBJ databases">
        <authorList>
            <consortium name="Lawrence Berkeley National Laboratory"/>
            <person name="Haridas S."/>
            <person name="Hensen N."/>
            <person name="Bonometti L."/>
            <person name="Westerberg I."/>
            <person name="Brannstrom I.O."/>
            <person name="Guillou S."/>
            <person name="Cros-Aarteil S."/>
            <person name="Calhoun S."/>
            <person name="Kuo A."/>
            <person name="Mondo S."/>
            <person name="Pangilinan J."/>
            <person name="Riley R."/>
            <person name="LaButti K."/>
            <person name="Andreopoulos B."/>
            <person name="Lipzen A."/>
            <person name="Chen C."/>
            <person name="Yanf M."/>
            <person name="Daum C."/>
            <person name="Ng V."/>
            <person name="Clum A."/>
            <person name="Steindorff A."/>
            <person name="Ohm R."/>
            <person name="Martin F."/>
            <person name="Silar P."/>
            <person name="Natvig D."/>
            <person name="Lalanne C."/>
            <person name="Gautier V."/>
            <person name="Ament-velasquez S.L."/>
            <person name="Kruys A."/>
            <person name="Hutchinson M.I."/>
            <person name="Powell A.J."/>
            <person name="Barry K."/>
            <person name="Miller A.N."/>
            <person name="Grigoriev I.V."/>
            <person name="Debuchy R."/>
            <person name="Gladieux P."/>
            <person name="Thoren M.H."/>
            <person name="Johannesson H."/>
        </authorList>
    </citation>
    <scope>NUCLEOTIDE SEQUENCE</scope>
    <source>
        <strain evidence="20">FGSC 1904</strain>
    </source>
</reference>
<keyword evidence="13 16" id="KW-0472">Membrane</keyword>
<evidence type="ECO:0000256" key="6">
    <source>
        <dbReference type="ARBA" id="ARBA00022490"/>
    </source>
</evidence>
<sequence length="372" mass="40827">MTTEPSDAAKPVEAVPAVATTDADVDTKKADEVVAVPSEPSTTKSEPEAAKPTVPVATTEETPKPEAASAPVPAPIQDTESPAEIKEDAKPESTPGTQLSPLAQLWKAAEGHEHFEIWGVPLSDPEKHIPTQVVFQKFLNANDGDVEKAKDQLLKTLDWRKKTQPTQLVMKMFPKAKFDGLGYVTTYTAGDAEAVDEPEQKEVFTWNIYGSVKSIDETFGNLQEFVEWRVALMELGLIELNIGGAIKPITADYDPYKMTQVHDYKGISFLRQSDQIKSASRETIKLLADNYPELLKEKFFVNIPAIMGFFYGIMKLFVAKKTLKKFHPMSAGTNLAKEFVESKVGGLGDKLPAEYGGKGADLKSLGKTTMFQ</sequence>
<evidence type="ECO:0000256" key="5">
    <source>
        <dbReference type="ARBA" id="ARBA00022448"/>
    </source>
</evidence>
<feature type="domain" description="CRAL-TRIO" evidence="19">
    <location>
        <begin position="255"/>
        <end position="363"/>
    </location>
</feature>
<evidence type="ECO:0000256" key="3">
    <source>
        <dbReference type="ARBA" id="ARBA00006667"/>
    </source>
</evidence>
<evidence type="ECO:0000256" key="7">
    <source>
        <dbReference type="ARBA" id="ARBA00022617"/>
    </source>
</evidence>
<dbReference type="Proteomes" id="UP001281003">
    <property type="component" value="Unassembled WGS sequence"/>
</dbReference>
<keyword evidence="9 16" id="KW-0256">Endoplasmic reticulum</keyword>
<dbReference type="InterPro" id="IPR011074">
    <property type="entry name" value="CRAL/TRIO_N_dom"/>
</dbReference>
<dbReference type="GO" id="GO:0008526">
    <property type="term" value="F:phosphatidylinositol transfer activity"/>
    <property type="evidence" value="ECO:0007669"/>
    <property type="project" value="UniProtKB-UniRule"/>
</dbReference>